<evidence type="ECO:0000313" key="3">
    <source>
        <dbReference type="Proteomes" id="UP000095210"/>
    </source>
</evidence>
<accession>A0AAC9HR87</accession>
<reference evidence="3" key="1">
    <citation type="submission" date="2016-03" db="EMBL/GenBank/DDBJ databases">
        <title>Complete genome sequence of the type strain Actinoalloteichus hymeniacidonis DSM 45092.</title>
        <authorList>
            <person name="Schaffert L."/>
            <person name="Albersmeier A."/>
            <person name="Winkler A."/>
            <person name="Kalinowski J."/>
            <person name="Zotchev S."/>
            <person name="Ruckert C."/>
        </authorList>
    </citation>
    <scope>NUCLEOTIDE SEQUENCE [LARGE SCALE GENOMIC DNA]</scope>
    <source>
        <strain evidence="3">HPA177(T) (DSM 45092(T))</strain>
    </source>
</reference>
<dbReference type="Proteomes" id="UP000095210">
    <property type="component" value="Chromosome"/>
</dbReference>
<evidence type="ECO:0000313" key="2">
    <source>
        <dbReference type="EMBL" id="AOS64152.1"/>
    </source>
</evidence>
<proteinExistence type="predicted"/>
<dbReference type="KEGG" id="ahm:TL08_16760"/>
<organism evidence="2 3">
    <name type="scientific">Actinoalloteichus hymeniacidonis</name>
    <dbReference type="NCBI Taxonomy" id="340345"/>
    <lineage>
        <taxon>Bacteria</taxon>
        <taxon>Bacillati</taxon>
        <taxon>Actinomycetota</taxon>
        <taxon>Actinomycetes</taxon>
        <taxon>Pseudonocardiales</taxon>
        <taxon>Pseudonocardiaceae</taxon>
        <taxon>Actinoalloteichus</taxon>
    </lineage>
</organism>
<dbReference type="InterPro" id="IPR002575">
    <property type="entry name" value="Aminoglycoside_PTrfase"/>
</dbReference>
<evidence type="ECO:0000259" key="1">
    <source>
        <dbReference type="Pfam" id="PF01636"/>
    </source>
</evidence>
<protein>
    <submittedName>
        <fullName evidence="2">Phosphotransferase family protein</fullName>
    </submittedName>
</protein>
<dbReference type="Gene3D" id="3.90.1200.10">
    <property type="match status" value="1"/>
</dbReference>
<name>A0AAC9HR87_9PSEU</name>
<feature type="domain" description="Aminoglycoside phosphotransferase" evidence="1">
    <location>
        <begin position="82"/>
        <end position="176"/>
    </location>
</feature>
<gene>
    <name evidence="2" type="ORF">TL08_16760</name>
</gene>
<dbReference type="RefSeq" id="WP_069850251.1">
    <property type="nucleotide sequence ID" value="NZ_CP014859.1"/>
</dbReference>
<sequence length="244" mass="26784">MDSAQAECVADAVASAFGLGAVLGEWEPVLGGRSHRSWRLTTVRGEWIVKRLNRSREPWWLAWHGWLAESPVEIEPGFVHAVGDYLPDIARATEIAADAAAQLGTTLDLVFTHRDVKPDNILCTPTSPLLVDFDGAGLDVAQWEITRAALAFARTPSGWDHDHARRILRAYRAADGYPVSADPAAFAGLLRSRLGGASWMLFRALGHRPVTGPERAAAREHVLELLADLRGSLRRIEEWTTLLA</sequence>
<dbReference type="Pfam" id="PF01636">
    <property type="entry name" value="APH"/>
    <property type="match status" value="1"/>
</dbReference>
<dbReference type="SUPFAM" id="SSF56112">
    <property type="entry name" value="Protein kinase-like (PK-like)"/>
    <property type="match status" value="1"/>
</dbReference>
<dbReference type="InterPro" id="IPR011009">
    <property type="entry name" value="Kinase-like_dom_sf"/>
</dbReference>
<dbReference type="AlphaFoldDB" id="A0AAC9HR87"/>
<dbReference type="EMBL" id="CP014859">
    <property type="protein sequence ID" value="AOS64152.1"/>
    <property type="molecule type" value="Genomic_DNA"/>
</dbReference>
<keyword evidence="3" id="KW-1185">Reference proteome</keyword>